<reference evidence="10 11" key="1">
    <citation type="submission" date="2022-12" db="EMBL/GenBank/DDBJ databases">
        <title>Chromosome-level genome of Tegillarca granosa.</title>
        <authorList>
            <person name="Kim J."/>
        </authorList>
    </citation>
    <scope>NUCLEOTIDE SEQUENCE [LARGE SCALE GENOMIC DNA]</scope>
    <source>
        <strain evidence="10">Teg-2019</strain>
        <tissue evidence="10">Adductor muscle</tissue>
    </source>
</reference>
<dbReference type="SMART" id="SM00097">
    <property type="entry name" value="WNT1"/>
    <property type="match status" value="1"/>
</dbReference>
<keyword evidence="4" id="KW-0964">Secreted</keyword>
<evidence type="ECO:0000256" key="8">
    <source>
        <dbReference type="ARBA" id="ARBA00023288"/>
    </source>
</evidence>
<dbReference type="PRINTS" id="PR01349">
    <property type="entry name" value="WNTPROTEIN"/>
</dbReference>
<feature type="non-terminal residue" evidence="10">
    <location>
        <position position="262"/>
    </location>
</feature>
<evidence type="ECO:0000313" key="10">
    <source>
        <dbReference type="EMBL" id="KAJ8309659.1"/>
    </source>
</evidence>
<keyword evidence="6 9" id="KW-0879">Wnt signaling pathway</keyword>
<evidence type="ECO:0000256" key="6">
    <source>
        <dbReference type="ARBA" id="ARBA00022687"/>
    </source>
</evidence>
<dbReference type="Pfam" id="PF00110">
    <property type="entry name" value="wnt"/>
    <property type="match status" value="1"/>
</dbReference>
<dbReference type="EMBL" id="JARBDR010000640">
    <property type="protein sequence ID" value="KAJ8309659.1"/>
    <property type="molecule type" value="Genomic_DNA"/>
</dbReference>
<dbReference type="InterPro" id="IPR018161">
    <property type="entry name" value="Wnt_CS"/>
</dbReference>
<protein>
    <recommendedName>
        <fullName evidence="9">Protein Wnt</fullName>
    </recommendedName>
</protein>
<keyword evidence="8" id="KW-0449">Lipoprotein</keyword>
<evidence type="ECO:0000256" key="4">
    <source>
        <dbReference type="ARBA" id="ARBA00022525"/>
    </source>
</evidence>
<comment type="subcellular location">
    <subcellularLocation>
        <location evidence="1 9">Secreted</location>
        <location evidence="1 9">Extracellular space</location>
        <location evidence="1 9">Extracellular matrix</location>
    </subcellularLocation>
</comment>
<proteinExistence type="inferred from homology"/>
<comment type="similarity">
    <text evidence="2 9">Belongs to the Wnt family.</text>
</comment>
<evidence type="ECO:0000256" key="3">
    <source>
        <dbReference type="ARBA" id="ARBA00022473"/>
    </source>
</evidence>
<dbReference type="PANTHER" id="PTHR12027">
    <property type="entry name" value="WNT RELATED"/>
    <property type="match status" value="1"/>
</dbReference>
<dbReference type="CDD" id="cd19343">
    <property type="entry name" value="Wnt_Wnt11"/>
    <property type="match status" value="1"/>
</dbReference>
<name>A0ABQ9EX68_TEGGR</name>
<keyword evidence="3 9" id="KW-0217">Developmental protein</keyword>
<evidence type="ECO:0000256" key="5">
    <source>
        <dbReference type="ARBA" id="ARBA00022530"/>
    </source>
</evidence>
<comment type="caution">
    <text evidence="10">The sequence shown here is derived from an EMBL/GenBank/DDBJ whole genome shotgun (WGS) entry which is preliminary data.</text>
</comment>
<sequence length="262" mass="28449">MGLVKKQAKICKQNLDLMGTVSHAAFITVDSTREQAYLHSISSAALVHSIARACSIGVTTKCSCGALPNHPPNNDFKWGGCGDDVKFGIYFSEVFTDAALSKKGKVKNSKKAQMNRHNNAVGRKILSASLSVACKCHGVSGSCSVKTCWKSLPDFANIATTLKNKYASAVEVKRRKRKGKKIFVPINPKFQTVTKDSLYIIQNPRIIVKRMPRQVPLVHVEDFVTSPVLVGEVVILCVVGVALKASPWRLLNVVNVNTTGVA</sequence>
<evidence type="ECO:0000256" key="9">
    <source>
        <dbReference type="RuleBase" id="RU003500"/>
    </source>
</evidence>
<evidence type="ECO:0000313" key="11">
    <source>
        <dbReference type="Proteomes" id="UP001217089"/>
    </source>
</evidence>
<evidence type="ECO:0000256" key="7">
    <source>
        <dbReference type="ARBA" id="ARBA00023157"/>
    </source>
</evidence>
<evidence type="ECO:0000256" key="1">
    <source>
        <dbReference type="ARBA" id="ARBA00004498"/>
    </source>
</evidence>
<keyword evidence="7" id="KW-1015">Disulfide bond</keyword>
<accession>A0ABQ9EX68</accession>
<evidence type="ECO:0000256" key="2">
    <source>
        <dbReference type="ARBA" id="ARBA00005683"/>
    </source>
</evidence>
<dbReference type="PANTHER" id="PTHR12027:SF102">
    <property type="entry name" value="PROTEIN WNT"/>
    <property type="match status" value="1"/>
</dbReference>
<dbReference type="InterPro" id="IPR005817">
    <property type="entry name" value="Wnt"/>
</dbReference>
<dbReference type="Proteomes" id="UP001217089">
    <property type="component" value="Unassembled WGS sequence"/>
</dbReference>
<keyword evidence="5" id="KW-0272">Extracellular matrix</keyword>
<comment type="function">
    <text evidence="9">Ligand for members of the frizzled family of seven transmembrane receptors.</text>
</comment>
<gene>
    <name evidence="10" type="ORF">KUTeg_011524</name>
</gene>
<organism evidence="10 11">
    <name type="scientific">Tegillarca granosa</name>
    <name type="common">Malaysian cockle</name>
    <name type="synonym">Anadara granosa</name>
    <dbReference type="NCBI Taxonomy" id="220873"/>
    <lineage>
        <taxon>Eukaryota</taxon>
        <taxon>Metazoa</taxon>
        <taxon>Spiralia</taxon>
        <taxon>Lophotrochozoa</taxon>
        <taxon>Mollusca</taxon>
        <taxon>Bivalvia</taxon>
        <taxon>Autobranchia</taxon>
        <taxon>Pteriomorphia</taxon>
        <taxon>Arcoida</taxon>
        <taxon>Arcoidea</taxon>
        <taxon>Arcidae</taxon>
        <taxon>Tegillarca</taxon>
    </lineage>
</organism>
<dbReference type="PROSITE" id="PS00246">
    <property type="entry name" value="WNT1"/>
    <property type="match status" value="1"/>
</dbReference>
<keyword evidence="11" id="KW-1185">Reference proteome</keyword>